<accession>A0A109HMT5</accession>
<organism evidence="1 2">
    <name type="scientific">Xanthomonas campestris pv. translucens</name>
    <dbReference type="NCBI Taxonomy" id="343"/>
    <lineage>
        <taxon>Bacteria</taxon>
        <taxon>Pseudomonadati</taxon>
        <taxon>Pseudomonadota</taxon>
        <taxon>Gammaproteobacteria</taxon>
        <taxon>Lysobacterales</taxon>
        <taxon>Lysobacteraceae</taxon>
        <taxon>Xanthomonas</taxon>
        <taxon>Xanthomonas translucens group</taxon>
    </lineage>
</organism>
<dbReference type="Proteomes" id="UP000055854">
    <property type="component" value="Unassembled WGS sequence"/>
</dbReference>
<comment type="caution">
    <text evidence="1">The sequence shown here is derived from an EMBL/GenBank/DDBJ whole genome shotgun (WGS) entry which is preliminary data.</text>
</comment>
<evidence type="ECO:0000313" key="2">
    <source>
        <dbReference type="Proteomes" id="UP000055854"/>
    </source>
</evidence>
<dbReference type="EMBL" id="LNTA01000080">
    <property type="protein sequence ID" value="KWV14846.1"/>
    <property type="molecule type" value="Genomic_DNA"/>
</dbReference>
<protein>
    <submittedName>
        <fullName evidence="1">Uncharacterized protein</fullName>
    </submittedName>
</protein>
<gene>
    <name evidence="1" type="ORF">ATB53_12770</name>
</gene>
<reference evidence="1 2" key="1">
    <citation type="submission" date="2015-11" db="EMBL/GenBank/DDBJ databases">
        <title>Long Read and Single Molecule DNA Sequencing Simplifies Genome Assembly and TAL Effector Gene Analysis of Xanthomonas translucens.</title>
        <authorList>
            <person name="Peng Z."/>
            <person name="Hu Y."/>
            <person name="Xie J."/>
            <person name="Potnis N."/>
            <person name="Akhunova A."/>
            <person name="Jones J."/>
            <person name="Liu Z."/>
            <person name="White F."/>
            <person name="Liu S."/>
        </authorList>
    </citation>
    <scope>NUCLEOTIDE SEQUENCE [LARGE SCALE GENOMIC DNA]</scope>
    <source>
        <strain evidence="1 2">B1</strain>
    </source>
</reference>
<dbReference type="AlphaFoldDB" id="A0A109HMT5"/>
<sequence>MGYRGELPIRRIERGFQCRIGELGKAIFVRFCERQLLYTRRVVRVTQQPFQKNVTDALGRMEFGLVLILLENPEAIVYDCHPGPLHGQ</sequence>
<evidence type="ECO:0000313" key="1">
    <source>
        <dbReference type="EMBL" id="KWV14846.1"/>
    </source>
</evidence>
<name>A0A109HMT5_XANCT</name>
<proteinExistence type="predicted"/>